<dbReference type="AlphaFoldDB" id="J9H6R2"/>
<organism evidence="2">
    <name type="scientific">gut metagenome</name>
    <dbReference type="NCBI Taxonomy" id="749906"/>
    <lineage>
        <taxon>unclassified sequences</taxon>
        <taxon>metagenomes</taxon>
        <taxon>organismal metagenomes</taxon>
    </lineage>
</organism>
<comment type="caution">
    <text evidence="2">The sequence shown here is derived from an EMBL/GenBank/DDBJ whole genome shotgun (WGS) entry which is preliminary data.</text>
</comment>
<feature type="region of interest" description="Disordered" evidence="1">
    <location>
        <begin position="1"/>
        <end position="33"/>
    </location>
</feature>
<reference evidence="2" key="1">
    <citation type="journal article" date="2012" name="PLoS ONE">
        <title>Gene sets for utilization of primary and secondary nutrition supplies in the distal gut of endangered iberian lynx.</title>
        <authorList>
            <person name="Alcaide M."/>
            <person name="Messina E."/>
            <person name="Richter M."/>
            <person name="Bargiela R."/>
            <person name="Peplies J."/>
            <person name="Huws S.A."/>
            <person name="Newbold C.J."/>
            <person name="Golyshin P.N."/>
            <person name="Simon M.A."/>
            <person name="Lopez G."/>
            <person name="Yakimov M.M."/>
            <person name="Ferrer M."/>
        </authorList>
    </citation>
    <scope>NUCLEOTIDE SEQUENCE</scope>
</reference>
<name>J9H6R2_9ZZZZ</name>
<protein>
    <submittedName>
        <fullName evidence="2">Uncharacterized protein</fullName>
    </submittedName>
</protein>
<accession>J9H6R2</accession>
<gene>
    <name evidence="2" type="ORF">EVA_02070</name>
</gene>
<evidence type="ECO:0000256" key="1">
    <source>
        <dbReference type="SAM" id="MobiDB-lite"/>
    </source>
</evidence>
<proteinExistence type="predicted"/>
<dbReference type="EMBL" id="AMCI01000312">
    <property type="protein sequence ID" value="EJX09820.1"/>
    <property type="molecule type" value="Genomic_DNA"/>
</dbReference>
<evidence type="ECO:0000313" key="2">
    <source>
        <dbReference type="EMBL" id="EJX09820.1"/>
    </source>
</evidence>
<sequence>MDKQQEASTSTSTMQQPSYASSTDSHVISTGSSSKVPFGEVQTLVNLGNIHVASPGAPMVVITDSEACKMWGDNPEALVKLVELATQLTQAAGERAANRSTTDEPAVTLADGSAPENADDEIVLSKDLLRFLRKYLTYPNVALPYLNGIAHASTPQEVEKQIETFYQKLTDNPLMDREEVFQCRIFIARLLEYAPLELVQAPRSGLSVDNVIRRLKKRFIQVDKVKAKFSKGA</sequence>